<evidence type="ECO:0000259" key="2">
    <source>
        <dbReference type="PROSITE" id="PS50887"/>
    </source>
</evidence>
<dbReference type="EMBL" id="AJ231083">
    <property type="protein sequence ID" value="CAA13125.1"/>
    <property type="molecule type" value="Genomic_DNA"/>
</dbReference>
<dbReference type="PROSITE" id="PS50887">
    <property type="entry name" value="GGDEF"/>
    <property type="match status" value="1"/>
</dbReference>
<dbReference type="PANTHER" id="PTHR46663:SF2">
    <property type="entry name" value="GGDEF DOMAIN-CONTAINING PROTEIN"/>
    <property type="match status" value="1"/>
</dbReference>
<feature type="transmembrane region" description="Helical" evidence="1">
    <location>
        <begin position="61"/>
        <end position="80"/>
    </location>
</feature>
<dbReference type="SUPFAM" id="SSF55073">
    <property type="entry name" value="Nucleotide cyclase"/>
    <property type="match status" value="1"/>
</dbReference>
<keyword evidence="1" id="KW-1133">Transmembrane helix</keyword>
<keyword evidence="1" id="KW-0472">Membrane</keyword>
<dbReference type="InterPro" id="IPR000160">
    <property type="entry name" value="GGDEF_dom"/>
</dbReference>
<proteinExistence type="predicted"/>
<dbReference type="AlphaFoldDB" id="Q9R7Z8"/>
<protein>
    <submittedName>
        <fullName evidence="3">Z12f protein</fullName>
    </submittedName>
</protein>
<dbReference type="InterPro" id="IPR043128">
    <property type="entry name" value="Rev_trsase/Diguanyl_cyclase"/>
</dbReference>
<accession>Q9R7Z8</accession>
<dbReference type="Gene3D" id="3.30.70.270">
    <property type="match status" value="1"/>
</dbReference>
<evidence type="ECO:0000256" key="1">
    <source>
        <dbReference type="SAM" id="Phobius"/>
    </source>
</evidence>
<keyword evidence="1" id="KW-0812">Transmembrane</keyword>
<dbReference type="InterPro" id="IPR052163">
    <property type="entry name" value="DGC-Regulatory_Protein"/>
</dbReference>
<name>Q9R7Z8_VIBCL</name>
<gene>
    <name evidence="3" type="primary">z12f</name>
</gene>
<feature type="domain" description="GGDEF" evidence="2">
    <location>
        <begin position="117"/>
        <end position="144"/>
    </location>
</feature>
<evidence type="ECO:0000313" key="3">
    <source>
        <dbReference type="EMBL" id="CAA13125.1"/>
    </source>
</evidence>
<dbReference type="Pfam" id="PF00990">
    <property type="entry name" value="GGDEF"/>
    <property type="match status" value="1"/>
</dbReference>
<dbReference type="NCBIfam" id="TIGR00254">
    <property type="entry name" value="GGDEF"/>
    <property type="match status" value="1"/>
</dbReference>
<sequence>MFTQLKRYELAVSRGDQPVLQELLQLLEPYNAQIRYLAIVNFTGESANSNIRLINENKQQLLYFFAAILLMLILLSYMTYRSADYQQFLAWHDPLTRLKNRNFIVKKLKKRRRNQQEPIALILFDLNRFKELNDTMGFAFGDSC</sequence>
<organism evidence="3">
    <name type="scientific">Vibrio cholerae</name>
    <dbReference type="NCBI Taxonomy" id="666"/>
    <lineage>
        <taxon>Bacteria</taxon>
        <taxon>Pseudomonadati</taxon>
        <taxon>Pseudomonadota</taxon>
        <taxon>Gammaproteobacteria</taxon>
        <taxon>Vibrionales</taxon>
        <taxon>Vibrionaceae</taxon>
        <taxon>Vibrio</taxon>
    </lineage>
</organism>
<dbReference type="PANTHER" id="PTHR46663">
    <property type="entry name" value="DIGUANYLATE CYCLASE DGCT-RELATED"/>
    <property type="match status" value="1"/>
</dbReference>
<dbReference type="InterPro" id="IPR029787">
    <property type="entry name" value="Nucleotide_cyclase"/>
</dbReference>
<reference evidence="3" key="1">
    <citation type="submission" date="1998-07" db="EMBL/GenBank/DDBJ databases">
        <authorList>
            <person name="Fallarino A."/>
        </authorList>
    </citation>
    <scope>NUCLEOTIDE SEQUENCE</scope>
    <source>
        <strain evidence="3">Z17561</strain>
    </source>
</reference>